<dbReference type="InterPro" id="IPR018946">
    <property type="entry name" value="PhoD-like_MPP"/>
</dbReference>
<dbReference type="PROSITE" id="PS51257">
    <property type="entry name" value="PROKAR_LIPOPROTEIN"/>
    <property type="match status" value="1"/>
</dbReference>
<dbReference type="PANTHER" id="PTHR33987">
    <property type="entry name" value="CALCINEURIN-LIKE METALLO-PHOSPHOESTERASE SUPERFAMILY PROTEIN"/>
    <property type="match status" value="1"/>
</dbReference>
<dbReference type="SUPFAM" id="SSF56300">
    <property type="entry name" value="Metallo-dependent phosphatases"/>
    <property type="match status" value="1"/>
</dbReference>
<gene>
    <name evidence="3" type="ORF">EUU25_01105</name>
</gene>
<dbReference type="PANTHER" id="PTHR33987:SF1">
    <property type="entry name" value="CALCINEURIN-LIKE METALLO-PHOSPHOESTERASE SUPERFAMILY PROTEIN"/>
    <property type="match status" value="1"/>
</dbReference>
<dbReference type="OrthoDB" id="327733at2"/>
<feature type="chain" id="PRO_5026121336" evidence="1">
    <location>
        <begin position="20"/>
        <end position="386"/>
    </location>
</feature>
<dbReference type="Gene3D" id="3.60.21.70">
    <property type="entry name" value="PhoD-like phosphatase"/>
    <property type="match status" value="1"/>
</dbReference>
<reference evidence="4" key="1">
    <citation type="submission" date="2019-01" db="EMBL/GenBank/DDBJ databases">
        <title>Sphingorhabdus lacus sp.nov., isolated from an oligotrophic freshwater lake.</title>
        <authorList>
            <person name="Park M."/>
        </authorList>
    </citation>
    <scope>NUCLEOTIDE SEQUENCE [LARGE SCALE GENOMIC DNA]</scope>
    <source>
        <strain evidence="4">IMCC1753</strain>
    </source>
</reference>
<keyword evidence="1" id="KW-0732">Signal</keyword>
<protein>
    <submittedName>
        <fullName evidence="3">Alkaline phosphatase family protein</fullName>
    </submittedName>
</protein>
<dbReference type="InterPro" id="IPR029052">
    <property type="entry name" value="Metallo-depent_PP-like"/>
</dbReference>
<sequence>MKRALPLAILLLSGCAANVGGTTAASAPAAPQSAQEALRPYYATLTTKLPKAPVNPALSSNSVITRFAFGSCVNENRDMKFWDVIATQKPQAFLLIGDNVYGDTRPTNGADIPTLTASYRKLSSRVEFDRFRRSVPMMTTWDDHDYGANDAGGAFAYKEWAEKIYETYWSSSDEVKARPGVYESRIVGPEGKRVQFIILDSRFFRSDLAVMPYRDPGPALGWYIPNMDPKASILGNAQWDWLAQELSKPAELRFIISSTQVITDAHNFEGWTNFPKERDRLYALLADKKVSNAIFLTGDRHSGAFYKTQLPGLSKPLWDFTSSSLNFAFGKGDGGEREPDPRRTGGLWGIPNFGQIDIDWSAKTVKMTLRKEDGSVIEEQVVQAID</sequence>
<keyword evidence="4" id="KW-1185">Reference proteome</keyword>
<dbReference type="InterPro" id="IPR038607">
    <property type="entry name" value="PhoD-like_sf"/>
</dbReference>
<dbReference type="KEGG" id="slaa:EUU25_01105"/>
<accession>A0A6I6L573</accession>
<organism evidence="3 4">
    <name type="scientific">Sphingorhabdus lacus</name>
    <dbReference type="NCBI Taxonomy" id="392610"/>
    <lineage>
        <taxon>Bacteria</taxon>
        <taxon>Pseudomonadati</taxon>
        <taxon>Pseudomonadota</taxon>
        <taxon>Alphaproteobacteria</taxon>
        <taxon>Sphingomonadales</taxon>
        <taxon>Sphingomonadaceae</taxon>
        <taxon>Sphingorhabdus</taxon>
    </lineage>
</organism>
<feature type="signal peptide" evidence="1">
    <location>
        <begin position="1"/>
        <end position="19"/>
    </location>
</feature>
<dbReference type="Pfam" id="PF09423">
    <property type="entry name" value="PhoD"/>
    <property type="match status" value="1"/>
</dbReference>
<evidence type="ECO:0000313" key="4">
    <source>
        <dbReference type="Proteomes" id="UP000428803"/>
    </source>
</evidence>
<dbReference type="RefSeq" id="WP_158897639.1">
    <property type="nucleotide sequence ID" value="NZ_CP035733.1"/>
</dbReference>
<name>A0A6I6L573_9SPHN</name>
<evidence type="ECO:0000256" key="1">
    <source>
        <dbReference type="SAM" id="SignalP"/>
    </source>
</evidence>
<evidence type="ECO:0000313" key="3">
    <source>
        <dbReference type="EMBL" id="QGY79341.1"/>
    </source>
</evidence>
<dbReference type="CDD" id="cd07389">
    <property type="entry name" value="MPP_PhoD"/>
    <property type="match status" value="1"/>
</dbReference>
<proteinExistence type="predicted"/>
<dbReference type="EMBL" id="CP035733">
    <property type="protein sequence ID" value="QGY79341.1"/>
    <property type="molecule type" value="Genomic_DNA"/>
</dbReference>
<evidence type="ECO:0000259" key="2">
    <source>
        <dbReference type="Pfam" id="PF09423"/>
    </source>
</evidence>
<feature type="domain" description="PhoD-like phosphatase metallophosphatase" evidence="2">
    <location>
        <begin position="67"/>
        <end position="327"/>
    </location>
</feature>
<dbReference type="Proteomes" id="UP000428803">
    <property type="component" value="Chromosome"/>
</dbReference>
<dbReference type="AlphaFoldDB" id="A0A6I6L573"/>